<dbReference type="GO" id="GO:0009423">
    <property type="term" value="P:chorismate biosynthetic process"/>
    <property type="evidence" value="ECO:0007669"/>
    <property type="project" value="UniProtKB-UniRule"/>
</dbReference>
<evidence type="ECO:0000256" key="2">
    <source>
        <dbReference type="ARBA" id="ARBA00001911"/>
    </source>
</evidence>
<keyword evidence="14 18" id="KW-0520">NAD</keyword>
<protein>
    <recommendedName>
        <fullName evidence="8 18">3-dehydroquinate synthase</fullName>
        <shortName evidence="18">DHQS</shortName>
        <ecNumber evidence="7 18">4.2.3.4</ecNumber>
    </recommendedName>
</protein>
<dbReference type="InterPro" id="IPR050071">
    <property type="entry name" value="Dehydroquinate_synthase"/>
</dbReference>
<evidence type="ECO:0000256" key="11">
    <source>
        <dbReference type="ARBA" id="ARBA00022723"/>
    </source>
</evidence>
<evidence type="ECO:0000313" key="21">
    <source>
        <dbReference type="EMBL" id="MCA9755142.1"/>
    </source>
</evidence>
<evidence type="ECO:0000256" key="17">
    <source>
        <dbReference type="ARBA" id="ARBA00023285"/>
    </source>
</evidence>
<evidence type="ECO:0000259" key="20">
    <source>
        <dbReference type="Pfam" id="PF24621"/>
    </source>
</evidence>
<feature type="domain" description="3-dehydroquinate synthase C-terminal" evidence="20">
    <location>
        <begin position="181"/>
        <end position="323"/>
    </location>
</feature>
<dbReference type="CDD" id="cd08195">
    <property type="entry name" value="DHQS"/>
    <property type="match status" value="1"/>
</dbReference>
<feature type="binding site" evidence="18">
    <location>
        <position position="246"/>
    </location>
    <ligand>
        <name>Zn(2+)</name>
        <dbReference type="ChEBI" id="CHEBI:29105"/>
    </ligand>
</feature>
<keyword evidence="9 18" id="KW-0963">Cytoplasm</keyword>
<dbReference type="FunFam" id="3.40.50.1970:FF:000007">
    <property type="entry name" value="Pentafunctional AROM polypeptide"/>
    <property type="match status" value="1"/>
</dbReference>
<dbReference type="NCBIfam" id="TIGR01357">
    <property type="entry name" value="aroB"/>
    <property type="match status" value="1"/>
</dbReference>
<dbReference type="PIRSF" id="PIRSF001455">
    <property type="entry name" value="DHQ_synth"/>
    <property type="match status" value="1"/>
</dbReference>
<evidence type="ECO:0000256" key="12">
    <source>
        <dbReference type="ARBA" id="ARBA00022741"/>
    </source>
</evidence>
<dbReference type="GO" id="GO:0005737">
    <property type="term" value="C:cytoplasm"/>
    <property type="evidence" value="ECO:0007669"/>
    <property type="project" value="UniProtKB-SubCell"/>
</dbReference>
<comment type="cofactor">
    <cofactor evidence="2 18">
        <name>NAD(+)</name>
        <dbReference type="ChEBI" id="CHEBI:57540"/>
    </cofactor>
</comment>
<keyword evidence="10 18" id="KW-0028">Amino-acid biosynthesis</keyword>
<evidence type="ECO:0000256" key="3">
    <source>
        <dbReference type="ARBA" id="ARBA00001947"/>
    </source>
</evidence>
<gene>
    <name evidence="18 21" type="primary">aroB</name>
    <name evidence="21" type="ORF">KDA27_05020</name>
</gene>
<keyword evidence="12 18" id="KW-0547">Nucleotide-binding</keyword>
<dbReference type="EMBL" id="JAGQHS010000016">
    <property type="protein sequence ID" value="MCA9755142.1"/>
    <property type="molecule type" value="Genomic_DNA"/>
</dbReference>
<dbReference type="PANTHER" id="PTHR43622">
    <property type="entry name" value="3-DEHYDROQUINATE SYNTHASE"/>
    <property type="match status" value="1"/>
</dbReference>
<comment type="cofactor">
    <cofactor evidence="3">
        <name>Zn(2+)</name>
        <dbReference type="ChEBI" id="CHEBI:29105"/>
    </cofactor>
</comment>
<comment type="caution">
    <text evidence="21">The sequence shown here is derived from an EMBL/GenBank/DDBJ whole genome shotgun (WGS) entry which is preliminary data.</text>
</comment>
<dbReference type="InterPro" id="IPR030963">
    <property type="entry name" value="DHQ_synth_fam"/>
</dbReference>
<dbReference type="HAMAP" id="MF_00110">
    <property type="entry name" value="DHQ_synthase"/>
    <property type="match status" value="1"/>
</dbReference>
<dbReference type="InterPro" id="IPR030960">
    <property type="entry name" value="DHQS/DOIS_N"/>
</dbReference>
<dbReference type="Gene3D" id="3.40.50.1970">
    <property type="match status" value="1"/>
</dbReference>
<dbReference type="Pfam" id="PF24621">
    <property type="entry name" value="DHQS_C"/>
    <property type="match status" value="1"/>
</dbReference>
<reference evidence="21" key="2">
    <citation type="journal article" date="2021" name="Microbiome">
        <title>Successional dynamics and alternative stable states in a saline activated sludge microbial community over 9 years.</title>
        <authorList>
            <person name="Wang Y."/>
            <person name="Ye J."/>
            <person name="Ju F."/>
            <person name="Liu L."/>
            <person name="Boyd J.A."/>
            <person name="Deng Y."/>
            <person name="Parks D.H."/>
            <person name="Jiang X."/>
            <person name="Yin X."/>
            <person name="Woodcroft B.J."/>
            <person name="Tyson G.W."/>
            <person name="Hugenholtz P."/>
            <person name="Polz M.F."/>
            <person name="Zhang T."/>
        </authorList>
    </citation>
    <scope>NUCLEOTIDE SEQUENCE</scope>
    <source>
        <strain evidence="21">HKST-UBA02</strain>
    </source>
</reference>
<dbReference type="InterPro" id="IPR056179">
    <property type="entry name" value="DHQS_C"/>
</dbReference>
<comment type="pathway">
    <text evidence="5 18">Metabolic intermediate biosynthesis; chorismate biosynthesis; chorismate from D-erythrose 4-phosphate and phosphoenolpyruvate: step 2/7.</text>
</comment>
<feature type="binding site" evidence="18">
    <location>
        <begin position="105"/>
        <end position="109"/>
    </location>
    <ligand>
        <name>NAD(+)</name>
        <dbReference type="ChEBI" id="CHEBI:57540"/>
    </ligand>
</feature>
<reference evidence="21" key="1">
    <citation type="submission" date="2020-04" db="EMBL/GenBank/DDBJ databases">
        <authorList>
            <person name="Zhang T."/>
        </authorList>
    </citation>
    <scope>NUCLEOTIDE SEQUENCE</scope>
    <source>
        <strain evidence="21">HKST-UBA02</strain>
    </source>
</reference>
<dbReference type="PANTHER" id="PTHR43622:SF7">
    <property type="entry name" value="3-DEHYDROQUINATE SYNTHASE, CHLOROPLASTIC"/>
    <property type="match status" value="1"/>
</dbReference>
<organism evidence="21 22">
    <name type="scientific">Eiseniibacteriota bacterium</name>
    <dbReference type="NCBI Taxonomy" id="2212470"/>
    <lineage>
        <taxon>Bacteria</taxon>
        <taxon>Candidatus Eiseniibacteriota</taxon>
    </lineage>
</organism>
<evidence type="ECO:0000256" key="4">
    <source>
        <dbReference type="ARBA" id="ARBA00004496"/>
    </source>
</evidence>
<dbReference type="SUPFAM" id="SSF56796">
    <property type="entry name" value="Dehydroquinate synthase-like"/>
    <property type="match status" value="1"/>
</dbReference>
<comment type="similarity">
    <text evidence="6 18">Belongs to the sugar phosphate cyclases superfamily. Dehydroquinate synthase family.</text>
</comment>
<evidence type="ECO:0000256" key="18">
    <source>
        <dbReference type="HAMAP-Rule" id="MF_00110"/>
    </source>
</evidence>
<comment type="function">
    <text evidence="18">Catalyzes the conversion of 3-deoxy-D-arabino-heptulosonate 7-phosphate (DAHP) to dehydroquinate (DHQ).</text>
</comment>
<name>A0A956NAE1_UNCEI</name>
<dbReference type="Pfam" id="PF01761">
    <property type="entry name" value="DHQ_synthase"/>
    <property type="match status" value="1"/>
</dbReference>
<evidence type="ECO:0000313" key="22">
    <source>
        <dbReference type="Proteomes" id="UP000739538"/>
    </source>
</evidence>
<evidence type="ECO:0000256" key="5">
    <source>
        <dbReference type="ARBA" id="ARBA00004661"/>
    </source>
</evidence>
<evidence type="ECO:0000256" key="16">
    <source>
        <dbReference type="ARBA" id="ARBA00023239"/>
    </source>
</evidence>
<dbReference type="GO" id="GO:0046872">
    <property type="term" value="F:metal ion binding"/>
    <property type="evidence" value="ECO:0007669"/>
    <property type="project" value="UniProtKB-KW"/>
</dbReference>
<evidence type="ECO:0000256" key="14">
    <source>
        <dbReference type="ARBA" id="ARBA00023027"/>
    </source>
</evidence>
<dbReference type="GO" id="GO:0009073">
    <property type="term" value="P:aromatic amino acid family biosynthetic process"/>
    <property type="evidence" value="ECO:0007669"/>
    <property type="project" value="UniProtKB-KW"/>
</dbReference>
<keyword evidence="15 18" id="KW-0057">Aromatic amino acid biosynthesis</keyword>
<dbReference type="AlphaFoldDB" id="A0A956NAE1"/>
<dbReference type="EC" id="4.2.3.4" evidence="7 18"/>
<dbReference type="InterPro" id="IPR016037">
    <property type="entry name" value="DHQ_synth_AroB"/>
</dbReference>
<evidence type="ECO:0000256" key="1">
    <source>
        <dbReference type="ARBA" id="ARBA00001393"/>
    </source>
</evidence>
<evidence type="ECO:0000256" key="9">
    <source>
        <dbReference type="ARBA" id="ARBA00022490"/>
    </source>
</evidence>
<comment type="caution">
    <text evidence="18">Lacks conserved residue(s) required for the propagation of feature annotation.</text>
</comment>
<dbReference type="Proteomes" id="UP000739538">
    <property type="component" value="Unassembled WGS sequence"/>
</dbReference>
<evidence type="ECO:0000256" key="15">
    <source>
        <dbReference type="ARBA" id="ARBA00023141"/>
    </source>
</evidence>
<feature type="binding site" evidence="18">
    <location>
        <position position="184"/>
    </location>
    <ligand>
        <name>Zn(2+)</name>
        <dbReference type="ChEBI" id="CHEBI:29105"/>
    </ligand>
</feature>
<evidence type="ECO:0000259" key="19">
    <source>
        <dbReference type="Pfam" id="PF01761"/>
    </source>
</evidence>
<feature type="binding site" evidence="18">
    <location>
        <position position="142"/>
    </location>
    <ligand>
        <name>NAD(+)</name>
        <dbReference type="ChEBI" id="CHEBI:57540"/>
    </ligand>
</feature>
<comment type="cofactor">
    <cofactor evidence="18">
        <name>Co(2+)</name>
        <dbReference type="ChEBI" id="CHEBI:48828"/>
    </cofactor>
    <cofactor evidence="18">
        <name>Zn(2+)</name>
        <dbReference type="ChEBI" id="CHEBI:29105"/>
    </cofactor>
    <text evidence="18">Binds 1 divalent metal cation per subunit. Can use either Co(2+) or Zn(2+).</text>
</comment>
<keyword evidence="16 18" id="KW-0456">Lyase</keyword>
<feature type="binding site" evidence="18">
    <location>
        <position position="151"/>
    </location>
    <ligand>
        <name>NAD(+)</name>
        <dbReference type="ChEBI" id="CHEBI:57540"/>
    </ligand>
</feature>
<sequence length="360" mass="39598">MIDLEVKAKSRTYPVRIGSWRDWDLRGLLDLESMGAWALVADKRVWEHWGQDLLSAFGSAGIDPAVLTLEAGEPMKSHDSVFQVYDFFLQHRLKRDGVVVVFGGGVLGDLVGFAAATYQRGVRYIQIPSTLLAMVDSAVGGKTGVNYRNHKNMIGAFHQPDAVLVAPEWLLSLPQREFRAGLAEVVKCGAIRDPQLLTLLEEADPQRLLRSTVLEEVIARALAVKAAVVGEDETDMGVRHILNYGHTFGHAIESATSFERFLHGEAVAIGMVAAAQLSTRTVGMDPEAAKRLEALLVRHGLPVRAPHVDAENLMELMTMDKKASAKGQRWVLTPEWGKATVSTQVPTEEVRRALTYVLES</sequence>
<dbReference type="GO" id="GO:0008652">
    <property type="term" value="P:amino acid biosynthetic process"/>
    <property type="evidence" value="ECO:0007669"/>
    <property type="project" value="UniProtKB-KW"/>
</dbReference>
<comment type="subcellular location">
    <subcellularLocation>
        <location evidence="4 18">Cytoplasm</location>
    </subcellularLocation>
</comment>
<evidence type="ECO:0000256" key="7">
    <source>
        <dbReference type="ARBA" id="ARBA00013031"/>
    </source>
</evidence>
<evidence type="ECO:0000256" key="13">
    <source>
        <dbReference type="ARBA" id="ARBA00022833"/>
    </source>
</evidence>
<feature type="binding site" evidence="18">
    <location>
        <position position="263"/>
    </location>
    <ligand>
        <name>Zn(2+)</name>
        <dbReference type="ChEBI" id="CHEBI:29105"/>
    </ligand>
</feature>
<keyword evidence="13 18" id="KW-0862">Zinc</keyword>
<dbReference type="GO" id="GO:0000166">
    <property type="term" value="F:nucleotide binding"/>
    <property type="evidence" value="ECO:0007669"/>
    <property type="project" value="UniProtKB-KW"/>
</dbReference>
<evidence type="ECO:0000256" key="6">
    <source>
        <dbReference type="ARBA" id="ARBA00005412"/>
    </source>
</evidence>
<proteinExistence type="inferred from homology"/>
<evidence type="ECO:0000256" key="8">
    <source>
        <dbReference type="ARBA" id="ARBA00017684"/>
    </source>
</evidence>
<keyword evidence="11 18" id="KW-0479">Metal-binding</keyword>
<comment type="catalytic activity">
    <reaction evidence="1 18">
        <text>7-phospho-2-dehydro-3-deoxy-D-arabino-heptonate = 3-dehydroquinate + phosphate</text>
        <dbReference type="Rhea" id="RHEA:21968"/>
        <dbReference type="ChEBI" id="CHEBI:32364"/>
        <dbReference type="ChEBI" id="CHEBI:43474"/>
        <dbReference type="ChEBI" id="CHEBI:58394"/>
        <dbReference type="EC" id="4.2.3.4"/>
    </reaction>
</comment>
<evidence type="ECO:0000256" key="10">
    <source>
        <dbReference type="ARBA" id="ARBA00022605"/>
    </source>
</evidence>
<accession>A0A956NAE1</accession>
<feature type="domain" description="3-dehydroquinate synthase N-terminal" evidence="19">
    <location>
        <begin position="67"/>
        <end position="179"/>
    </location>
</feature>
<dbReference type="Gene3D" id="1.20.1090.10">
    <property type="entry name" value="Dehydroquinate synthase-like - alpha domain"/>
    <property type="match status" value="1"/>
</dbReference>
<dbReference type="GO" id="GO:0003856">
    <property type="term" value="F:3-dehydroquinate synthase activity"/>
    <property type="evidence" value="ECO:0007669"/>
    <property type="project" value="UniProtKB-UniRule"/>
</dbReference>
<keyword evidence="17 18" id="KW-0170">Cobalt</keyword>